<evidence type="ECO:0000313" key="2">
    <source>
        <dbReference type="Proteomes" id="UP000243887"/>
    </source>
</evidence>
<dbReference type="RefSeq" id="WP_090679200.1">
    <property type="nucleotide sequence ID" value="NZ_FORU01000008.1"/>
</dbReference>
<dbReference type="STRING" id="1150112.SAMN04487893_108110"/>
<evidence type="ECO:0000313" key="1">
    <source>
        <dbReference type="EMBL" id="SFJ47804.1"/>
    </source>
</evidence>
<name>A0A1I3RMG4_9FLAO</name>
<reference evidence="2" key="1">
    <citation type="submission" date="2016-10" db="EMBL/GenBank/DDBJ databases">
        <authorList>
            <person name="Varghese N."/>
            <person name="Submissions S."/>
        </authorList>
    </citation>
    <scope>NUCLEOTIDE SEQUENCE [LARGE SCALE GENOMIC DNA]</scope>
    <source>
        <strain evidence="2">DSM 26542</strain>
    </source>
</reference>
<sequence length="134" mass="15423">MKESEVPQDTSSLGENSLKELCYAVNEKGEYVTALSAGWEPKTIVQQATLDAISVRIEEAKQQVEQGIVSPIVYYMELQRMDLTTLAAYVKLWKWRVKRHFNPTTFNKLNSSILERYATVFNITIEELKTFGKR</sequence>
<dbReference type="EMBL" id="FORU01000008">
    <property type="protein sequence ID" value="SFJ47804.1"/>
    <property type="molecule type" value="Genomic_DNA"/>
</dbReference>
<accession>A0A1I3RMG4</accession>
<dbReference type="Proteomes" id="UP000243887">
    <property type="component" value="Unassembled WGS sequence"/>
</dbReference>
<dbReference type="OrthoDB" id="9180239at2"/>
<organism evidence="1 2">
    <name type="scientific">Myroides guanonis</name>
    <dbReference type="NCBI Taxonomy" id="1150112"/>
    <lineage>
        <taxon>Bacteria</taxon>
        <taxon>Pseudomonadati</taxon>
        <taxon>Bacteroidota</taxon>
        <taxon>Flavobacteriia</taxon>
        <taxon>Flavobacteriales</taxon>
        <taxon>Flavobacteriaceae</taxon>
        <taxon>Myroides</taxon>
    </lineage>
</organism>
<proteinExistence type="predicted"/>
<dbReference type="AlphaFoldDB" id="A0A1I3RMG4"/>
<protein>
    <submittedName>
        <fullName evidence="1">Uncharacterized protein</fullName>
    </submittedName>
</protein>
<gene>
    <name evidence="1" type="ORF">SAMN04487893_108110</name>
</gene>
<keyword evidence="2" id="KW-1185">Reference proteome</keyword>